<protein>
    <submittedName>
        <fullName evidence="3">Iron dicitrate transport regulator FecR</fullName>
    </submittedName>
</protein>
<keyword evidence="4" id="KW-1185">Reference proteome</keyword>
<dbReference type="Proteomes" id="UP000469011">
    <property type="component" value="Unassembled WGS sequence"/>
</dbReference>
<dbReference type="GO" id="GO:0016989">
    <property type="term" value="F:sigma factor antagonist activity"/>
    <property type="evidence" value="ECO:0007669"/>
    <property type="project" value="TreeGrafter"/>
</dbReference>
<reference evidence="3 4" key="1">
    <citation type="submission" date="2020-01" db="EMBL/GenBank/DDBJ databases">
        <title>Jiella pacifica sp. nov.</title>
        <authorList>
            <person name="Xue Z."/>
            <person name="Zhu S."/>
            <person name="Chen J."/>
            <person name="Yang J."/>
        </authorList>
    </citation>
    <scope>NUCLEOTIDE SEQUENCE [LARGE SCALE GENOMIC DNA]</scope>
    <source>
        <strain evidence="3 4">40Bstr34</strain>
    </source>
</reference>
<dbReference type="Gene3D" id="2.60.120.1440">
    <property type="match status" value="1"/>
</dbReference>
<keyword evidence="1" id="KW-0472">Membrane</keyword>
<dbReference type="Pfam" id="PF04773">
    <property type="entry name" value="FecR"/>
    <property type="match status" value="1"/>
</dbReference>
<evidence type="ECO:0000313" key="3">
    <source>
        <dbReference type="EMBL" id="NDW07619.1"/>
    </source>
</evidence>
<dbReference type="PANTHER" id="PTHR30273:SF2">
    <property type="entry name" value="PROTEIN FECR"/>
    <property type="match status" value="1"/>
</dbReference>
<dbReference type="InterPro" id="IPR006860">
    <property type="entry name" value="FecR"/>
</dbReference>
<feature type="domain" description="FecR protein" evidence="2">
    <location>
        <begin position="109"/>
        <end position="200"/>
    </location>
</feature>
<sequence>MTEKPSNDDRLFEEAFDLVIRLQSDPANPVAGDLVKRWRARGPEYEAAWAEAAEIHGMAGKVLEDRRGAGPKEGISRRGFVLGGAGIAAALGAGALFGPGLVLRARADHITSTGEIRDIALSDGTKISLGPDSAMRSEISPAMRRVELLAGMAFFDVAASPDRPFQAVAGNLTATALRTAFDVSRDADRLALSVQRGSVEARMPDSPLAFGERLSAGDWLSLDGPGGALERGRRDPSQIASWREGVIVAERETVASLVARIARWQPGRVLIADPALGARQTSGVFDLANPIAAFEAVVQPHGGKVRQISRWLTVISPI</sequence>
<dbReference type="InterPro" id="IPR006311">
    <property type="entry name" value="TAT_signal"/>
</dbReference>
<name>A0A6N9TD75_9HYPH</name>
<keyword evidence="1" id="KW-1133">Transmembrane helix</keyword>
<dbReference type="RefSeq" id="WP_163466072.1">
    <property type="nucleotide sequence ID" value="NZ_JAAAMG010000033.1"/>
</dbReference>
<dbReference type="EMBL" id="JAAAMG010000033">
    <property type="protein sequence ID" value="NDW07619.1"/>
    <property type="molecule type" value="Genomic_DNA"/>
</dbReference>
<evidence type="ECO:0000259" key="2">
    <source>
        <dbReference type="Pfam" id="PF04773"/>
    </source>
</evidence>
<feature type="transmembrane region" description="Helical" evidence="1">
    <location>
        <begin position="80"/>
        <end position="103"/>
    </location>
</feature>
<dbReference type="InterPro" id="IPR012373">
    <property type="entry name" value="Ferrdict_sens_TM"/>
</dbReference>
<dbReference type="PANTHER" id="PTHR30273">
    <property type="entry name" value="PERIPLASMIC SIGNAL SENSOR AND SIGMA FACTOR ACTIVATOR FECR-RELATED"/>
    <property type="match status" value="1"/>
</dbReference>
<accession>A0A6N9TD75</accession>
<dbReference type="AlphaFoldDB" id="A0A6N9TD75"/>
<dbReference type="PIRSF" id="PIRSF018266">
    <property type="entry name" value="FecR"/>
    <property type="match status" value="1"/>
</dbReference>
<organism evidence="3 4">
    <name type="scientific">Jiella pacifica</name>
    <dbReference type="NCBI Taxonomy" id="2696469"/>
    <lineage>
        <taxon>Bacteria</taxon>
        <taxon>Pseudomonadati</taxon>
        <taxon>Pseudomonadota</taxon>
        <taxon>Alphaproteobacteria</taxon>
        <taxon>Hyphomicrobiales</taxon>
        <taxon>Aurantimonadaceae</taxon>
        <taxon>Jiella</taxon>
    </lineage>
</organism>
<evidence type="ECO:0000256" key="1">
    <source>
        <dbReference type="SAM" id="Phobius"/>
    </source>
</evidence>
<proteinExistence type="predicted"/>
<dbReference type="PROSITE" id="PS51318">
    <property type="entry name" value="TAT"/>
    <property type="match status" value="1"/>
</dbReference>
<gene>
    <name evidence="3" type="ORF">GTK09_24705</name>
</gene>
<evidence type="ECO:0000313" key="4">
    <source>
        <dbReference type="Proteomes" id="UP000469011"/>
    </source>
</evidence>
<comment type="caution">
    <text evidence="3">The sequence shown here is derived from an EMBL/GenBank/DDBJ whole genome shotgun (WGS) entry which is preliminary data.</text>
</comment>
<keyword evidence="1" id="KW-0812">Transmembrane</keyword>